<proteinExistence type="predicted"/>
<dbReference type="GeneID" id="98148729"/>
<feature type="domain" description="Thioredoxin-like fold" evidence="1">
    <location>
        <begin position="44"/>
        <end position="129"/>
    </location>
</feature>
<evidence type="ECO:0000259" key="1">
    <source>
        <dbReference type="Pfam" id="PF17172"/>
    </source>
</evidence>
<accession>A0ABR4LGS9</accession>
<organism evidence="2 3">
    <name type="scientific">Aspergillus lucknowensis</name>
    <dbReference type="NCBI Taxonomy" id="176173"/>
    <lineage>
        <taxon>Eukaryota</taxon>
        <taxon>Fungi</taxon>
        <taxon>Dikarya</taxon>
        <taxon>Ascomycota</taxon>
        <taxon>Pezizomycotina</taxon>
        <taxon>Eurotiomycetes</taxon>
        <taxon>Eurotiomycetidae</taxon>
        <taxon>Eurotiales</taxon>
        <taxon>Aspergillaceae</taxon>
        <taxon>Aspergillus</taxon>
        <taxon>Aspergillus subgen. Nidulantes</taxon>
    </lineage>
</organism>
<reference evidence="2 3" key="1">
    <citation type="submission" date="2024-07" db="EMBL/GenBank/DDBJ databases">
        <title>Section-level genome sequencing and comparative genomics of Aspergillus sections Usti and Cavernicolus.</title>
        <authorList>
            <consortium name="Lawrence Berkeley National Laboratory"/>
            <person name="Nybo J.L."/>
            <person name="Vesth T.C."/>
            <person name="Theobald S."/>
            <person name="Frisvad J.C."/>
            <person name="Larsen T.O."/>
            <person name="Kjaerboelling I."/>
            <person name="Rothschild-Mancinelli K."/>
            <person name="Lyhne E.K."/>
            <person name="Kogle M.E."/>
            <person name="Barry K."/>
            <person name="Clum A."/>
            <person name="Na H."/>
            <person name="Ledsgaard L."/>
            <person name="Lin J."/>
            <person name="Lipzen A."/>
            <person name="Kuo A."/>
            <person name="Riley R."/>
            <person name="Mondo S."/>
            <person name="Labutti K."/>
            <person name="Haridas S."/>
            <person name="Pangalinan J."/>
            <person name="Salamov A.A."/>
            <person name="Simmons B.A."/>
            <person name="Magnuson J.K."/>
            <person name="Chen J."/>
            <person name="Drula E."/>
            <person name="Henrissat B."/>
            <person name="Wiebenga A."/>
            <person name="Lubbers R.J."/>
            <person name="Gomes A.C."/>
            <person name="Macurrencykelacurrency M.R."/>
            <person name="Stajich J."/>
            <person name="Grigoriev I.V."/>
            <person name="Mortensen U.H."/>
            <person name="De Vries R.P."/>
            <person name="Baker S.E."/>
            <person name="Andersen M.R."/>
        </authorList>
    </citation>
    <scope>NUCLEOTIDE SEQUENCE [LARGE SCALE GENOMIC DNA]</scope>
    <source>
        <strain evidence="2 3">CBS 449.75</strain>
    </source>
</reference>
<dbReference type="InterPro" id="IPR012336">
    <property type="entry name" value="Thioredoxin-like_fold"/>
</dbReference>
<sequence>MSDSPYQILTLCRGWLDLGRYVWSPFVIKLEHSSLWLSGDLSHWRARLRFANVPSKTAPGSVKTRTQERSPCIEIADETSSDSIGDSTLINKHLIERNILPDLNSTLSPSEKAHDLAIRALHEDKAYFYNEPPQLQLQGGTHNLMVKLTYTERTLTNRQPRTREQSTENYYAMRGHFRPQRNPPTQSACPSAC</sequence>
<dbReference type="RefSeq" id="XP_070882695.1">
    <property type="nucleotide sequence ID" value="XM_071033657.1"/>
</dbReference>
<name>A0ABR4LGS9_9EURO</name>
<comment type="caution">
    <text evidence="2">The sequence shown here is derived from an EMBL/GenBank/DDBJ whole genome shotgun (WGS) entry which is preliminary data.</text>
</comment>
<protein>
    <recommendedName>
        <fullName evidence="1">Thioredoxin-like fold domain-containing protein</fullName>
    </recommendedName>
</protein>
<dbReference type="Pfam" id="PF17172">
    <property type="entry name" value="GST_N_4"/>
    <property type="match status" value="1"/>
</dbReference>
<evidence type="ECO:0000313" key="3">
    <source>
        <dbReference type="Proteomes" id="UP001610432"/>
    </source>
</evidence>
<dbReference type="EMBL" id="JBFXLQ010000048">
    <property type="protein sequence ID" value="KAL2863716.1"/>
    <property type="molecule type" value="Genomic_DNA"/>
</dbReference>
<keyword evidence="3" id="KW-1185">Reference proteome</keyword>
<evidence type="ECO:0000313" key="2">
    <source>
        <dbReference type="EMBL" id="KAL2863716.1"/>
    </source>
</evidence>
<dbReference type="Proteomes" id="UP001610432">
    <property type="component" value="Unassembled WGS sequence"/>
</dbReference>
<gene>
    <name evidence="2" type="ORF">BJX67DRAFT_384410</name>
</gene>